<evidence type="ECO:0000256" key="7">
    <source>
        <dbReference type="SAM" id="Phobius"/>
    </source>
</evidence>
<accession>A0AAU9WM22</accession>
<name>A0AAU9WM22_9CNID</name>
<dbReference type="SUPFAM" id="SSF49899">
    <property type="entry name" value="Concanavalin A-like lectins/glucanases"/>
    <property type="match status" value="1"/>
</dbReference>
<dbReference type="GO" id="GO:0046872">
    <property type="term" value="F:metal ion binding"/>
    <property type="evidence" value="ECO:0007669"/>
    <property type="project" value="UniProtKB-KW"/>
</dbReference>
<dbReference type="InterPro" id="IPR013320">
    <property type="entry name" value="ConA-like_dom_sf"/>
</dbReference>
<protein>
    <recommendedName>
        <fullName evidence="8">Pentraxin (PTX) domain-containing protein</fullName>
    </recommendedName>
</protein>
<dbReference type="PANTHER" id="PTHR19277:SF161">
    <property type="entry name" value="LAMININ G DOMAIN-CONTAINING PROTEIN"/>
    <property type="match status" value="1"/>
</dbReference>
<evidence type="ECO:0000313" key="10">
    <source>
        <dbReference type="Proteomes" id="UP001159428"/>
    </source>
</evidence>
<reference evidence="9 10" key="1">
    <citation type="submission" date="2022-05" db="EMBL/GenBank/DDBJ databases">
        <authorList>
            <consortium name="Genoscope - CEA"/>
            <person name="William W."/>
        </authorList>
    </citation>
    <scope>NUCLEOTIDE SEQUENCE [LARGE SCALE GENOMIC DNA]</scope>
</reference>
<dbReference type="InterPro" id="IPR001759">
    <property type="entry name" value="PTX_dom"/>
</dbReference>
<dbReference type="FunFam" id="2.60.120.200:FF:000012">
    <property type="entry name" value="neuronal pentraxin receptor"/>
    <property type="match status" value="1"/>
</dbReference>
<comment type="caution">
    <text evidence="9">The sequence shown here is derived from an EMBL/GenBank/DDBJ whole genome shotgun (WGS) entry which is preliminary data.</text>
</comment>
<keyword evidence="3" id="KW-0106">Calcium</keyword>
<dbReference type="InterPro" id="IPR051360">
    <property type="entry name" value="Neuronal_Pentraxin_Related"/>
</dbReference>
<dbReference type="PROSITE" id="PS51828">
    <property type="entry name" value="PTX_2"/>
    <property type="match status" value="1"/>
</dbReference>
<dbReference type="InterPro" id="IPR035976">
    <property type="entry name" value="Sushi/SCR/CCP_sf"/>
</dbReference>
<proteinExistence type="predicted"/>
<feature type="transmembrane region" description="Helical" evidence="7">
    <location>
        <begin position="24"/>
        <end position="47"/>
    </location>
</feature>
<dbReference type="InterPro" id="IPR000436">
    <property type="entry name" value="Sushi_SCR_CCP_dom"/>
</dbReference>
<dbReference type="PANTHER" id="PTHR19277">
    <property type="entry name" value="PENTRAXIN"/>
    <property type="match status" value="1"/>
</dbReference>
<evidence type="ECO:0000256" key="4">
    <source>
        <dbReference type="ARBA" id="ARBA00023157"/>
    </source>
</evidence>
<dbReference type="SMART" id="SM00159">
    <property type="entry name" value="PTX"/>
    <property type="match status" value="1"/>
</dbReference>
<gene>
    <name evidence="9" type="ORF">PMEA_00007398</name>
</gene>
<dbReference type="AlphaFoldDB" id="A0AAU9WM22"/>
<dbReference type="CDD" id="cd00033">
    <property type="entry name" value="CCP"/>
    <property type="match status" value="1"/>
</dbReference>
<keyword evidence="7" id="KW-0812">Transmembrane</keyword>
<dbReference type="Gene3D" id="2.60.120.200">
    <property type="match status" value="1"/>
</dbReference>
<sequence>MEPLLIDEDQQQKTKRGWGTAAHWKIACLLTMAVLLALLLIFITLSVSGRRLCGAQKEKMDSMYKAFEALSKRLDSLDVNIGRKLDLVNVHVKNASQRTTALEMQGNQDSMFKAIEALSKRFDSLDANIERKLDLVNVNVNNMSERTTALEMKGRLAPIHKTTEAWYTSPHSFNKSVVRKLDFVIKSIEELSLQFKNTSETIKTSVMQIRKICPLLKNLKSGFSHSQKNCTGESISFRFNCGYWLNGPSERLYLVNGSWTGVQPTCEFISPNYSLLFPYKSENDYVIITHRMPSLTAVTLCMWIKTNATGNRGTLLSYAVSGEDNELLLLRPRDFVFSLRSVWSSPTNVSANDGKWHHICFAWENTAGSWKLFKDGSLGASGRGLAKGRLIRGGGHLVLGQDQDKLGGGFQEYQSFIGEMADVNIWNHVISDEEIRRMSKSCLTGTGNLFQWSDFKYHRMGSVQIVQPSCLN</sequence>
<keyword evidence="7" id="KW-1133">Transmembrane helix</keyword>
<evidence type="ECO:0000313" key="9">
    <source>
        <dbReference type="EMBL" id="CAH3118589.1"/>
    </source>
</evidence>
<feature type="domain" description="Pentraxin (PTX)" evidence="8">
    <location>
        <begin position="271"/>
        <end position="472"/>
    </location>
</feature>
<dbReference type="Pfam" id="PF00354">
    <property type="entry name" value="Pentaxin"/>
    <property type="match status" value="1"/>
</dbReference>
<keyword evidence="5" id="KW-0325">Glycoprotein</keyword>
<dbReference type="Proteomes" id="UP001159428">
    <property type="component" value="Unassembled WGS sequence"/>
</dbReference>
<feature type="disulfide bond" evidence="6">
    <location>
        <begin position="301"/>
        <end position="360"/>
    </location>
</feature>
<keyword evidence="2" id="KW-0479">Metal-binding</keyword>
<evidence type="ECO:0000256" key="1">
    <source>
        <dbReference type="ARBA" id="ARBA00001913"/>
    </source>
</evidence>
<dbReference type="SUPFAM" id="SSF57535">
    <property type="entry name" value="Complement control module/SCR domain"/>
    <property type="match status" value="1"/>
</dbReference>
<keyword evidence="4 6" id="KW-1015">Disulfide bond</keyword>
<comment type="cofactor">
    <cofactor evidence="1">
        <name>Ca(2+)</name>
        <dbReference type="ChEBI" id="CHEBI:29108"/>
    </cofactor>
</comment>
<evidence type="ECO:0000256" key="5">
    <source>
        <dbReference type="ARBA" id="ARBA00023180"/>
    </source>
</evidence>
<keyword evidence="10" id="KW-1185">Reference proteome</keyword>
<evidence type="ECO:0000259" key="8">
    <source>
        <dbReference type="PROSITE" id="PS51828"/>
    </source>
</evidence>
<evidence type="ECO:0000256" key="3">
    <source>
        <dbReference type="ARBA" id="ARBA00022837"/>
    </source>
</evidence>
<organism evidence="9 10">
    <name type="scientific">Pocillopora meandrina</name>
    <dbReference type="NCBI Taxonomy" id="46732"/>
    <lineage>
        <taxon>Eukaryota</taxon>
        <taxon>Metazoa</taxon>
        <taxon>Cnidaria</taxon>
        <taxon>Anthozoa</taxon>
        <taxon>Hexacorallia</taxon>
        <taxon>Scleractinia</taxon>
        <taxon>Astrocoeniina</taxon>
        <taxon>Pocilloporidae</taxon>
        <taxon>Pocillopora</taxon>
    </lineage>
</organism>
<evidence type="ECO:0000256" key="6">
    <source>
        <dbReference type="PROSITE-ProRule" id="PRU01172"/>
    </source>
</evidence>
<dbReference type="PRINTS" id="PR00895">
    <property type="entry name" value="PENTAXIN"/>
</dbReference>
<dbReference type="Gene3D" id="2.10.70.10">
    <property type="entry name" value="Complement Module, domain 1"/>
    <property type="match status" value="1"/>
</dbReference>
<dbReference type="EMBL" id="CALNXJ010000016">
    <property type="protein sequence ID" value="CAH3118589.1"/>
    <property type="molecule type" value="Genomic_DNA"/>
</dbReference>
<evidence type="ECO:0000256" key="2">
    <source>
        <dbReference type="ARBA" id="ARBA00022723"/>
    </source>
</evidence>
<keyword evidence="7" id="KW-0472">Membrane</keyword>